<name>A0ABT9Q1Z9_9HYPH</name>
<dbReference type="Proteomes" id="UP001241472">
    <property type="component" value="Unassembled WGS sequence"/>
</dbReference>
<reference evidence="1 2" key="1">
    <citation type="submission" date="2023-07" db="EMBL/GenBank/DDBJ databases">
        <title>Sorghum-associated microbial communities from plants grown in Nebraska, USA.</title>
        <authorList>
            <person name="Schachtman D."/>
        </authorList>
    </citation>
    <scope>NUCLEOTIDE SEQUENCE [LARGE SCALE GENOMIC DNA]</scope>
    <source>
        <strain evidence="1 2">DS1307</strain>
    </source>
</reference>
<sequence length="120" mass="12960">MKDAFNLAIDDAAEIQRKRYITAGDGQAMTYMQKASEAARYLAAEDPQPEDYPLISAEVGIAAETHHAVATIIDDSNRQWQVIGSALEAVRLDAKKSIAEASSLEAAHAVTDAVIWPDFG</sequence>
<organism evidence="1 2">
    <name type="scientific">Neorhizobium huautlense</name>
    <dbReference type="NCBI Taxonomy" id="67774"/>
    <lineage>
        <taxon>Bacteria</taxon>
        <taxon>Pseudomonadati</taxon>
        <taxon>Pseudomonadota</taxon>
        <taxon>Alphaproteobacteria</taxon>
        <taxon>Hyphomicrobiales</taxon>
        <taxon>Rhizobiaceae</taxon>
        <taxon>Rhizobium/Agrobacterium group</taxon>
        <taxon>Neorhizobium</taxon>
    </lineage>
</organism>
<protein>
    <recommendedName>
        <fullName evidence="3">DUF4376 domain-containing protein</fullName>
    </recommendedName>
</protein>
<proteinExistence type="predicted"/>
<comment type="caution">
    <text evidence="1">The sequence shown here is derived from an EMBL/GenBank/DDBJ whole genome shotgun (WGS) entry which is preliminary data.</text>
</comment>
<evidence type="ECO:0000313" key="1">
    <source>
        <dbReference type="EMBL" id="MDP9840763.1"/>
    </source>
</evidence>
<evidence type="ECO:0000313" key="2">
    <source>
        <dbReference type="Proteomes" id="UP001241472"/>
    </source>
</evidence>
<accession>A0ABT9Q1Z9</accession>
<evidence type="ECO:0008006" key="3">
    <source>
        <dbReference type="Google" id="ProtNLM"/>
    </source>
</evidence>
<dbReference type="EMBL" id="JAUSRF010000039">
    <property type="protein sequence ID" value="MDP9840763.1"/>
    <property type="molecule type" value="Genomic_DNA"/>
</dbReference>
<keyword evidence="2" id="KW-1185">Reference proteome</keyword>
<gene>
    <name evidence="1" type="ORF">J2T09_005551</name>
</gene>
<dbReference type="RefSeq" id="WP_306840254.1">
    <property type="nucleotide sequence ID" value="NZ_JAUSRF010000039.1"/>
</dbReference>